<organism evidence="1 2">
    <name type="scientific">Kribbella solani</name>
    <dbReference type="NCBI Taxonomy" id="236067"/>
    <lineage>
        <taxon>Bacteria</taxon>
        <taxon>Bacillati</taxon>
        <taxon>Actinomycetota</taxon>
        <taxon>Actinomycetes</taxon>
        <taxon>Propionibacteriales</taxon>
        <taxon>Kribbellaceae</taxon>
        <taxon>Kribbella</taxon>
    </lineage>
</organism>
<dbReference type="EMBL" id="JACHNF010000001">
    <property type="protein sequence ID" value="MBB5977723.1"/>
    <property type="molecule type" value="Genomic_DNA"/>
</dbReference>
<reference evidence="1 2" key="1">
    <citation type="submission" date="2020-08" db="EMBL/GenBank/DDBJ databases">
        <title>Sequencing the genomes of 1000 actinobacteria strains.</title>
        <authorList>
            <person name="Klenk H.-P."/>
        </authorList>
    </citation>
    <scope>NUCLEOTIDE SEQUENCE [LARGE SCALE GENOMIC DNA]</scope>
    <source>
        <strain evidence="1 2">DSM 17294</strain>
    </source>
</reference>
<dbReference type="Proteomes" id="UP000558997">
    <property type="component" value="Unassembled WGS sequence"/>
</dbReference>
<dbReference type="AlphaFoldDB" id="A0A841DGS3"/>
<name>A0A841DGS3_9ACTN</name>
<protein>
    <submittedName>
        <fullName evidence="1">Uncharacterized protein</fullName>
    </submittedName>
</protein>
<proteinExistence type="predicted"/>
<comment type="caution">
    <text evidence="1">The sequence shown here is derived from an EMBL/GenBank/DDBJ whole genome shotgun (WGS) entry which is preliminary data.</text>
</comment>
<evidence type="ECO:0000313" key="2">
    <source>
        <dbReference type="Proteomes" id="UP000558997"/>
    </source>
</evidence>
<keyword evidence="2" id="KW-1185">Reference proteome</keyword>
<gene>
    <name evidence="1" type="ORF">HDA44_001064</name>
</gene>
<sequence>MLLSEFQCDLVVFDSCSGLFVHVVGDRTGPEVRPASPVVVGCIGDEGQEAVAQVVLAWLGQRGRVVLPDLQQRQVPRVIRYGGECGRGVVGVAAEVVVDGDFGLGQREGRAFGGVVRLRGGEEVDGGGPCGPVS</sequence>
<evidence type="ECO:0000313" key="1">
    <source>
        <dbReference type="EMBL" id="MBB5977723.1"/>
    </source>
</evidence>
<dbReference type="RefSeq" id="WP_344748735.1">
    <property type="nucleotide sequence ID" value="NZ_BAAAVN010000011.1"/>
</dbReference>
<accession>A0A841DGS3</accession>